<dbReference type="GO" id="GO:0098794">
    <property type="term" value="C:postsynapse"/>
    <property type="evidence" value="ECO:0007669"/>
    <property type="project" value="GOC"/>
</dbReference>
<keyword evidence="3" id="KW-0813">Transport</keyword>
<keyword evidence="8" id="KW-1071">Ligand-gated ion channel</keyword>
<dbReference type="GO" id="GO:0033198">
    <property type="term" value="P:response to ATP"/>
    <property type="evidence" value="ECO:0007669"/>
    <property type="project" value="InterPro"/>
</dbReference>
<dbReference type="EMBL" id="VXIV02003351">
    <property type="protein sequence ID" value="KAF6017932.1"/>
    <property type="molecule type" value="Genomic_DNA"/>
</dbReference>
<feature type="transmembrane region" description="Helical" evidence="10">
    <location>
        <begin position="29"/>
        <end position="51"/>
    </location>
</feature>
<dbReference type="Proteomes" id="UP000593567">
    <property type="component" value="Unassembled WGS sequence"/>
</dbReference>
<comment type="subcellular location">
    <subcellularLocation>
        <location evidence="1">Endomembrane system</location>
    </subcellularLocation>
</comment>
<dbReference type="PRINTS" id="PR01307">
    <property type="entry name" value="P2XRECEPTOR"/>
</dbReference>
<organism evidence="11 12">
    <name type="scientific">Bugula neritina</name>
    <name type="common">Brown bryozoan</name>
    <name type="synonym">Sertularia neritina</name>
    <dbReference type="NCBI Taxonomy" id="10212"/>
    <lineage>
        <taxon>Eukaryota</taxon>
        <taxon>Metazoa</taxon>
        <taxon>Spiralia</taxon>
        <taxon>Lophotrochozoa</taxon>
        <taxon>Bryozoa</taxon>
        <taxon>Gymnolaemata</taxon>
        <taxon>Cheilostomatida</taxon>
        <taxon>Flustrina</taxon>
        <taxon>Buguloidea</taxon>
        <taxon>Bugulidae</taxon>
        <taxon>Bugula</taxon>
    </lineage>
</organism>
<gene>
    <name evidence="11" type="ORF">EB796_023797</name>
</gene>
<comment type="similarity">
    <text evidence="2">Belongs to the P2X receptor family.</text>
</comment>
<evidence type="ECO:0000256" key="2">
    <source>
        <dbReference type="ARBA" id="ARBA00009848"/>
    </source>
</evidence>
<dbReference type="PANTHER" id="PTHR10125">
    <property type="entry name" value="P2X PURINOCEPTOR"/>
    <property type="match status" value="1"/>
</dbReference>
<reference evidence="11" key="1">
    <citation type="submission" date="2020-06" db="EMBL/GenBank/DDBJ databases">
        <title>Draft genome of Bugula neritina, a colonial animal packing powerful symbionts and potential medicines.</title>
        <authorList>
            <person name="Rayko M."/>
        </authorList>
    </citation>
    <scope>NUCLEOTIDE SEQUENCE [LARGE SCALE GENOMIC DNA]</scope>
    <source>
        <strain evidence="11">Kwan_BN1</strain>
    </source>
</reference>
<keyword evidence="7 10" id="KW-0472">Membrane</keyword>
<protein>
    <submittedName>
        <fullName evidence="11">P2RX1</fullName>
    </submittedName>
</protein>
<keyword evidence="9" id="KW-0407">Ion channel</keyword>
<keyword evidence="5 10" id="KW-1133">Transmembrane helix</keyword>
<dbReference type="Pfam" id="PF00864">
    <property type="entry name" value="P2X_receptor"/>
    <property type="match status" value="1"/>
</dbReference>
<evidence type="ECO:0000256" key="10">
    <source>
        <dbReference type="SAM" id="Phobius"/>
    </source>
</evidence>
<dbReference type="AlphaFoldDB" id="A0A7J7IVJ1"/>
<evidence type="ECO:0000256" key="3">
    <source>
        <dbReference type="ARBA" id="ARBA00022448"/>
    </source>
</evidence>
<evidence type="ECO:0000256" key="1">
    <source>
        <dbReference type="ARBA" id="ARBA00004308"/>
    </source>
</evidence>
<dbReference type="NCBIfam" id="TIGR00863">
    <property type="entry name" value="P2X"/>
    <property type="match status" value="1"/>
</dbReference>
<dbReference type="Gene3D" id="1.10.287.940">
    <property type="entry name" value="atp-gated p2x4 ion channel"/>
    <property type="match status" value="1"/>
</dbReference>
<evidence type="ECO:0000256" key="4">
    <source>
        <dbReference type="ARBA" id="ARBA00022692"/>
    </source>
</evidence>
<dbReference type="InterPro" id="IPR001429">
    <property type="entry name" value="P2X_purnocptor"/>
</dbReference>
<dbReference type="OrthoDB" id="494673at2759"/>
<evidence type="ECO:0000313" key="12">
    <source>
        <dbReference type="Proteomes" id="UP000593567"/>
    </source>
</evidence>
<keyword evidence="6" id="KW-0406">Ion transport</keyword>
<feature type="transmembrane region" description="Helical" evidence="10">
    <location>
        <begin position="350"/>
        <end position="371"/>
    </location>
</feature>
<evidence type="ECO:0000256" key="5">
    <source>
        <dbReference type="ARBA" id="ARBA00022989"/>
    </source>
</evidence>
<evidence type="ECO:0000256" key="7">
    <source>
        <dbReference type="ARBA" id="ARBA00023136"/>
    </source>
</evidence>
<comment type="caution">
    <text evidence="11">The sequence shown here is derived from an EMBL/GenBank/DDBJ whole genome shotgun (WGS) entry which is preliminary data.</text>
</comment>
<accession>A0A7J7IVJ1</accession>
<keyword evidence="4 10" id="KW-0812">Transmembrane</keyword>
<dbReference type="InterPro" id="IPR059116">
    <property type="entry name" value="P2X_receptor"/>
</dbReference>
<dbReference type="Gene3D" id="2.60.490.10">
    <property type="entry name" value="atp-gated p2x4 ion channel domain"/>
    <property type="match status" value="1"/>
</dbReference>
<evidence type="ECO:0000256" key="6">
    <source>
        <dbReference type="ARBA" id="ARBA00023065"/>
    </source>
</evidence>
<sequence length="414" mass="46921">MLGEKIRGHLYQACFTYQTAKVVQIESKFIGLLYHVILVGLLISVIVWIFILNNGYQYVDHKHSTSSTSKVKGVALSSSSKNKKAVWDSSDLSGIPGTNGAFFTATNIIVTDEQMHDECPESERPGYTDCDRDEDCKPIFQPYHLGHGISTGTCNTSTHTCMVSAWCPIEDDSGATSGKYSKLKYTNNFTVFIKNNVYFPFYDKRRSNLVEDLNTSYIRSCLYHPIKHPYCPIFRLADIVGMSETKEYETWRVNDELFEAMTLKGGIIGITIIWDCNFDYDERQCLPAYKFERLDSYEGNDISQGYNFRYTSHYAEDGVTKRTLVKAYGILFVIQTEATARAFHLQTFCLNVGSCLGIFGLAPILAELILLRIHKKRSLFAERKTEKSGAIKDLLIELKALREKSDEPVEDNSA</sequence>
<name>A0A7J7IVJ1_BUGNE</name>
<dbReference type="GO" id="GO:0070588">
    <property type="term" value="P:calcium ion transmembrane transport"/>
    <property type="evidence" value="ECO:0007669"/>
    <property type="project" value="TreeGrafter"/>
</dbReference>
<evidence type="ECO:0000313" key="11">
    <source>
        <dbReference type="EMBL" id="KAF6017932.1"/>
    </source>
</evidence>
<evidence type="ECO:0000256" key="8">
    <source>
        <dbReference type="ARBA" id="ARBA00023286"/>
    </source>
</evidence>
<dbReference type="InterPro" id="IPR027309">
    <property type="entry name" value="P2X_extracellular_dom_sf"/>
</dbReference>
<evidence type="ECO:0000256" key="9">
    <source>
        <dbReference type="ARBA" id="ARBA00023303"/>
    </source>
</evidence>
<dbReference type="PANTHER" id="PTHR10125:SF31">
    <property type="entry name" value="P2X RECEPTOR E"/>
    <property type="match status" value="1"/>
</dbReference>
<keyword evidence="12" id="KW-1185">Reference proteome</keyword>
<dbReference type="GO" id="GO:0004931">
    <property type="term" value="F:extracellularly ATP-gated monoatomic cation channel activity"/>
    <property type="evidence" value="ECO:0007669"/>
    <property type="project" value="InterPro"/>
</dbReference>
<dbReference type="GO" id="GO:0001614">
    <property type="term" value="F:purinergic nucleotide receptor activity"/>
    <property type="evidence" value="ECO:0007669"/>
    <property type="project" value="InterPro"/>
</dbReference>
<dbReference type="GO" id="GO:0005886">
    <property type="term" value="C:plasma membrane"/>
    <property type="evidence" value="ECO:0007669"/>
    <property type="project" value="InterPro"/>
</dbReference>
<dbReference type="GO" id="GO:0012505">
    <property type="term" value="C:endomembrane system"/>
    <property type="evidence" value="ECO:0007669"/>
    <property type="project" value="UniProtKB-SubCell"/>
</dbReference>
<proteinExistence type="inferred from homology"/>